<accession>B4F830</accession>
<protein>
    <submittedName>
        <fullName evidence="1">Uncharacterized protein</fullName>
    </submittedName>
</protein>
<reference evidence="1" key="1">
    <citation type="journal article" date="2009" name="PLoS Genet.">
        <title>Sequencing, mapping, and analysis of 27,455 maize full-length cDNAs.</title>
        <authorList>
            <person name="Soderlund C."/>
            <person name="Descour A."/>
            <person name="Kudrna D."/>
            <person name="Bomhoff M."/>
            <person name="Boyd L."/>
            <person name="Currie J."/>
            <person name="Angelova A."/>
            <person name="Collura K."/>
            <person name="Wissotski M."/>
            <person name="Ashley E."/>
            <person name="Morrow D."/>
            <person name="Fernandes J."/>
            <person name="Walbot V."/>
            <person name="Yu Y."/>
        </authorList>
    </citation>
    <scope>NUCLEOTIDE SEQUENCE</scope>
    <source>
        <strain evidence="1">B73</strain>
    </source>
</reference>
<dbReference type="AlphaFoldDB" id="B4F830"/>
<dbReference type="HOGENOM" id="CLU_1698086_0_0_1"/>
<proteinExistence type="evidence at transcript level"/>
<dbReference type="GeneID" id="100191232"/>
<sequence>MARAPPSRRPLLAMAADPDPAVCSPSSASALSLLRARARRSSQLACAPSSTLALACFLQHLPMVAAPSTPSSRSSLSAAVRSASSSRARASLVPARISPDLSASTPRCRRRVWDPTCHRDRRRIVGFHPPWRFHFLAILHRQLRSCSLAILLSTS</sequence>
<dbReference type="KEGG" id="zma:100191232"/>
<dbReference type="EMBL" id="BT033268">
    <property type="protein sequence ID" value="ACF78273.1"/>
    <property type="molecule type" value="mRNA"/>
</dbReference>
<evidence type="ECO:0000313" key="1">
    <source>
        <dbReference type="EMBL" id="ACF78273.1"/>
    </source>
</evidence>
<organism evidence="1">
    <name type="scientific">Zea mays</name>
    <name type="common">Maize</name>
    <dbReference type="NCBI Taxonomy" id="4577"/>
    <lineage>
        <taxon>Eukaryota</taxon>
        <taxon>Viridiplantae</taxon>
        <taxon>Streptophyta</taxon>
        <taxon>Embryophyta</taxon>
        <taxon>Tracheophyta</taxon>
        <taxon>Spermatophyta</taxon>
        <taxon>Magnoliopsida</taxon>
        <taxon>Liliopsida</taxon>
        <taxon>Poales</taxon>
        <taxon>Poaceae</taxon>
        <taxon>PACMAD clade</taxon>
        <taxon>Panicoideae</taxon>
        <taxon>Andropogonodae</taxon>
        <taxon>Andropogoneae</taxon>
        <taxon>Tripsacinae</taxon>
        <taxon>Zea</taxon>
    </lineage>
</organism>
<dbReference type="RefSeq" id="NP_001130138.1">
    <property type="nucleotide sequence ID" value="NM_001136666.1"/>
</dbReference>
<name>B4F830_MAIZE</name>